<comment type="subcellular location">
    <subcellularLocation>
        <location evidence="1">Periplasm</location>
    </subcellularLocation>
</comment>
<dbReference type="EMBL" id="JPRD01000032">
    <property type="protein sequence ID" value="KIF51591.1"/>
    <property type="molecule type" value="Genomic_DNA"/>
</dbReference>
<evidence type="ECO:0000256" key="1">
    <source>
        <dbReference type="ARBA" id="ARBA00004418"/>
    </source>
</evidence>
<dbReference type="SUPFAM" id="SSF51306">
    <property type="entry name" value="LexA/Signal peptidase"/>
    <property type="match status" value="1"/>
</dbReference>
<keyword evidence="5" id="KW-0184">Conjugation</keyword>
<evidence type="ECO:0000256" key="4">
    <source>
        <dbReference type="ARBA" id="ARBA00022764"/>
    </source>
</evidence>
<gene>
    <name evidence="7" type="ORF">H735_18760</name>
</gene>
<evidence type="ECO:0000256" key="5">
    <source>
        <dbReference type="ARBA" id="ARBA00022971"/>
    </source>
</evidence>
<dbReference type="GO" id="GO:0006465">
    <property type="term" value="P:signal peptide processing"/>
    <property type="evidence" value="ECO:0007669"/>
    <property type="project" value="InterPro"/>
</dbReference>
<comment type="similarity">
    <text evidence="2">Belongs to the peptidase S26C family.</text>
</comment>
<evidence type="ECO:0000313" key="8">
    <source>
        <dbReference type="Proteomes" id="UP000031586"/>
    </source>
</evidence>
<dbReference type="AlphaFoldDB" id="A0A0C1ZEV1"/>
<organism evidence="7 8">
    <name type="scientific">Vibrio owensii CAIM 1854 = LMG 25443</name>
    <dbReference type="NCBI Taxonomy" id="1229493"/>
    <lineage>
        <taxon>Bacteria</taxon>
        <taxon>Pseudomonadati</taxon>
        <taxon>Pseudomonadota</taxon>
        <taxon>Gammaproteobacteria</taxon>
        <taxon>Vibrionales</taxon>
        <taxon>Vibrionaceae</taxon>
        <taxon>Vibrio</taxon>
    </lineage>
</organism>
<evidence type="ECO:0000313" key="7">
    <source>
        <dbReference type="EMBL" id="KIF51591.1"/>
    </source>
</evidence>
<dbReference type="PATRIC" id="fig|1229493.5.peg.3068"/>
<reference evidence="7 8" key="1">
    <citation type="submission" date="2014-07" db="EMBL/GenBank/DDBJ databases">
        <title>Unique and conserved regions in Vibrio harveyi and related species in comparison with the shrimp pathogen Vibrio harveyi CAIM 1792.</title>
        <authorList>
            <person name="Espinoza-Valles I."/>
            <person name="Vora G."/>
            <person name="Leekitcharoenphon P."/>
            <person name="Ussery D."/>
            <person name="Hoj L."/>
            <person name="Gomez-Gil B."/>
        </authorList>
    </citation>
    <scope>NUCLEOTIDE SEQUENCE [LARGE SCALE GENOMIC DNA]</scope>
    <source>
        <strain evidence="8">CAIM 1854 / LMG 25443</strain>
    </source>
</reference>
<protein>
    <recommendedName>
        <fullName evidence="6">Peptidase S26 domain-containing protein</fullName>
    </recommendedName>
</protein>
<dbReference type="GO" id="GO:0042597">
    <property type="term" value="C:periplasmic space"/>
    <property type="evidence" value="ECO:0007669"/>
    <property type="project" value="UniProtKB-SubCell"/>
</dbReference>
<sequence>MKLAVERGYTAEGICPGDFTPEIKQILATPGDHISLEGIVRVNGLELQQALVLDEDKHHHALPHLTPFVLQQGEFFMMSNHLPASSFDSRYYGPVSSKNILALVSPVWVW</sequence>
<accession>A0A0C1ZEV1</accession>
<dbReference type="NCBIfam" id="TIGR02771">
    <property type="entry name" value="TraF_Ti"/>
    <property type="match status" value="1"/>
</dbReference>
<proteinExistence type="inferred from homology"/>
<dbReference type="InterPro" id="IPR019533">
    <property type="entry name" value="Peptidase_S26"/>
</dbReference>
<dbReference type="Gene3D" id="2.10.109.10">
    <property type="entry name" value="Umud Fragment, subunit A"/>
    <property type="match status" value="1"/>
</dbReference>
<name>A0A0C1ZEV1_9VIBR</name>
<evidence type="ECO:0000256" key="2">
    <source>
        <dbReference type="ARBA" id="ARBA00005849"/>
    </source>
</evidence>
<dbReference type="InterPro" id="IPR036286">
    <property type="entry name" value="LexA/Signal_pep-like_sf"/>
</dbReference>
<dbReference type="GO" id="GO:0004252">
    <property type="term" value="F:serine-type endopeptidase activity"/>
    <property type="evidence" value="ECO:0007669"/>
    <property type="project" value="InterPro"/>
</dbReference>
<keyword evidence="3" id="KW-0732">Signal</keyword>
<keyword evidence="4" id="KW-0574">Periplasm</keyword>
<dbReference type="Proteomes" id="UP000031586">
    <property type="component" value="Unassembled WGS sequence"/>
</dbReference>
<evidence type="ECO:0000256" key="3">
    <source>
        <dbReference type="ARBA" id="ARBA00022729"/>
    </source>
</evidence>
<dbReference type="InterPro" id="IPR014139">
    <property type="entry name" value="Peptidase_S26C_TraF"/>
</dbReference>
<comment type="caution">
    <text evidence="7">The sequence shown here is derived from an EMBL/GenBank/DDBJ whole genome shotgun (WGS) entry which is preliminary data.</text>
</comment>
<evidence type="ECO:0000259" key="6">
    <source>
        <dbReference type="Pfam" id="PF10502"/>
    </source>
</evidence>
<dbReference type="Pfam" id="PF10502">
    <property type="entry name" value="Peptidase_S26"/>
    <property type="match status" value="1"/>
</dbReference>
<feature type="domain" description="Peptidase S26" evidence="6">
    <location>
        <begin position="23"/>
        <end position="108"/>
    </location>
</feature>